<feature type="region of interest" description="Disordered" evidence="4">
    <location>
        <begin position="94"/>
        <end position="118"/>
    </location>
</feature>
<dbReference type="InterPro" id="IPR036770">
    <property type="entry name" value="Ankyrin_rpt-contain_sf"/>
</dbReference>
<accession>A0A6L3N2U0</accession>
<organism evidence="5 6">
    <name type="scientific">Burkholderia stagnalis</name>
    <dbReference type="NCBI Taxonomy" id="1503054"/>
    <lineage>
        <taxon>Bacteria</taxon>
        <taxon>Pseudomonadati</taxon>
        <taxon>Pseudomonadota</taxon>
        <taxon>Betaproteobacteria</taxon>
        <taxon>Burkholderiales</taxon>
        <taxon>Burkholderiaceae</taxon>
        <taxon>Burkholderia</taxon>
        <taxon>Burkholderia cepacia complex</taxon>
    </lineage>
</organism>
<dbReference type="SMART" id="SM00248">
    <property type="entry name" value="ANK"/>
    <property type="match status" value="5"/>
</dbReference>
<dbReference type="AlphaFoldDB" id="A0A6L3N2U0"/>
<dbReference type="Gene3D" id="1.25.40.20">
    <property type="entry name" value="Ankyrin repeat-containing domain"/>
    <property type="match status" value="3"/>
</dbReference>
<gene>
    <name evidence="5" type="ORF">F7R25_04460</name>
</gene>
<reference evidence="5 6" key="1">
    <citation type="submission" date="2019-09" db="EMBL/GenBank/DDBJ databases">
        <title>Draft genome sequences of 48 bacterial type strains from the CCUG.</title>
        <authorList>
            <person name="Tunovic T."/>
            <person name="Pineiro-Iglesias B."/>
            <person name="Unosson C."/>
            <person name="Inganas E."/>
            <person name="Ohlen M."/>
            <person name="Cardew S."/>
            <person name="Jensie-Markopoulos S."/>
            <person name="Salva-Serra F."/>
            <person name="Jaen-Luchoro D."/>
            <person name="Karlsson R."/>
            <person name="Svensson-Stadler L."/>
            <person name="Chun J."/>
            <person name="Moore E."/>
        </authorList>
    </citation>
    <scope>NUCLEOTIDE SEQUENCE [LARGE SCALE GENOMIC DNA]</scope>
    <source>
        <strain evidence="5 6">CCUG 65686</strain>
    </source>
</reference>
<evidence type="ECO:0000256" key="1">
    <source>
        <dbReference type="ARBA" id="ARBA00022737"/>
    </source>
</evidence>
<dbReference type="PANTHER" id="PTHR24171">
    <property type="entry name" value="ANKYRIN REPEAT DOMAIN-CONTAINING PROTEIN 39-RELATED"/>
    <property type="match status" value="1"/>
</dbReference>
<dbReference type="Pfam" id="PF12796">
    <property type="entry name" value="Ank_2"/>
    <property type="match status" value="2"/>
</dbReference>
<keyword evidence="2 3" id="KW-0040">ANK repeat</keyword>
<keyword evidence="1" id="KW-0677">Repeat</keyword>
<dbReference type="GO" id="GO:0085020">
    <property type="term" value="P:protein K6-linked ubiquitination"/>
    <property type="evidence" value="ECO:0007669"/>
    <property type="project" value="TreeGrafter"/>
</dbReference>
<dbReference type="PROSITE" id="PS50297">
    <property type="entry name" value="ANK_REP_REGION"/>
    <property type="match status" value="3"/>
</dbReference>
<name>A0A6L3N2U0_9BURK</name>
<dbReference type="PROSITE" id="PS50088">
    <property type="entry name" value="ANK_REPEAT"/>
    <property type="match status" value="3"/>
</dbReference>
<evidence type="ECO:0000256" key="2">
    <source>
        <dbReference type="ARBA" id="ARBA00023043"/>
    </source>
</evidence>
<protein>
    <submittedName>
        <fullName evidence="5">Ankyrin repeat domain-containing protein</fullName>
    </submittedName>
</protein>
<comment type="caution">
    <text evidence="5">The sequence shown here is derived from an EMBL/GenBank/DDBJ whole genome shotgun (WGS) entry which is preliminary data.</text>
</comment>
<dbReference type="SUPFAM" id="SSF48403">
    <property type="entry name" value="Ankyrin repeat"/>
    <property type="match status" value="2"/>
</dbReference>
<feature type="region of interest" description="Disordered" evidence="4">
    <location>
        <begin position="158"/>
        <end position="180"/>
    </location>
</feature>
<feature type="repeat" description="ANK" evidence="3">
    <location>
        <begin position="505"/>
        <end position="537"/>
    </location>
</feature>
<proteinExistence type="predicted"/>
<evidence type="ECO:0000256" key="4">
    <source>
        <dbReference type="SAM" id="MobiDB-lite"/>
    </source>
</evidence>
<dbReference type="InterPro" id="IPR002110">
    <property type="entry name" value="Ankyrin_rpt"/>
</dbReference>
<evidence type="ECO:0000313" key="5">
    <source>
        <dbReference type="EMBL" id="KAB0640290.1"/>
    </source>
</evidence>
<dbReference type="Pfam" id="PF13857">
    <property type="entry name" value="Ank_5"/>
    <property type="match status" value="1"/>
</dbReference>
<feature type="repeat" description="ANK" evidence="3">
    <location>
        <begin position="434"/>
        <end position="466"/>
    </location>
</feature>
<evidence type="ECO:0000313" key="6">
    <source>
        <dbReference type="Proteomes" id="UP000473470"/>
    </source>
</evidence>
<dbReference type="EMBL" id="VZOK01000005">
    <property type="protein sequence ID" value="KAB0640290.1"/>
    <property type="molecule type" value="Genomic_DNA"/>
</dbReference>
<dbReference type="GO" id="GO:0004842">
    <property type="term" value="F:ubiquitin-protein transferase activity"/>
    <property type="evidence" value="ECO:0007669"/>
    <property type="project" value="TreeGrafter"/>
</dbReference>
<dbReference type="Proteomes" id="UP000473470">
    <property type="component" value="Unassembled WGS sequence"/>
</dbReference>
<feature type="repeat" description="ANK" evidence="3">
    <location>
        <begin position="310"/>
        <end position="343"/>
    </location>
</feature>
<dbReference type="PANTHER" id="PTHR24171:SF8">
    <property type="entry name" value="BRCA1-ASSOCIATED RING DOMAIN PROTEIN 1"/>
    <property type="match status" value="1"/>
</dbReference>
<evidence type="ECO:0000256" key="3">
    <source>
        <dbReference type="PROSITE-ProRule" id="PRU00023"/>
    </source>
</evidence>
<sequence>MWPCAQGSEDSRRDVRLRLRINQPGILPASLGVHPPIHGRRSSRRTQRARAWVVSADRRQTRNAVPGLDRARVERCMESGLQMADVPVPCSVLHRSSGEPSDEQGAEVAGGRRGGVPNRAGRPICAGFQSESPGISVGGTAVIGIRLDRSKSRHFQPTEERCCGTSPIDSRCGKPQRDMRHRHPVIRKASRTAYQRDTNESTRASTMFLDWRGVRQVSNRYSCGLILLLSSLLVGCGSASDTDAFLSAVKYDELPQVDAAIKKISSRYKGVNRANADGIDGLMIAAARGRADIVERLIAAGAKPASVAGKGSTALMFALRQARSLDVVNALMRAGADVNATDSEGNSVAWYALWQPYESDDDDDLIREIRPPHASDGEISAPELYFREDERLRHRHLPRPREDLSTVDRVVATRLSLLTTLADAGADLRVLNNDRDSLLMRAVRANDIDVVRFLLKKGLDVNARNRFGSAALEYVGYNIDGPALDVGIAKELLAAGASVDAVDLDGSATLALAANKGKLELMKVLLSARANVNLKDNEGRSALVKATPEARDLLLKAGAEVSDQAALMASWDLTECASKSTRDRMAKKSILIFIDDINKKYFNKNTDYELWFGLAASRSECKGLANLKIDSAGFSTTVSLEQEGLPITYYGVSIVCKTEDEQRIVCEKSSD</sequence>